<evidence type="ECO:0000256" key="4">
    <source>
        <dbReference type="ARBA" id="ARBA00035632"/>
    </source>
</evidence>
<keyword evidence="12" id="KW-1185">Reference proteome</keyword>
<reference evidence="11 12" key="1">
    <citation type="submission" date="2019-03" db="EMBL/GenBank/DDBJ databases">
        <title>Draft genome sequences of novel Actinobacteria.</title>
        <authorList>
            <person name="Sahin N."/>
            <person name="Ay H."/>
            <person name="Saygin H."/>
        </authorList>
    </citation>
    <scope>NUCLEOTIDE SEQUENCE [LARGE SCALE GENOMIC DNA]</scope>
    <source>
        <strain evidence="11 12">5K548</strain>
    </source>
</reference>
<evidence type="ECO:0000259" key="10">
    <source>
        <dbReference type="Pfam" id="PF00171"/>
    </source>
</evidence>
<dbReference type="EC" id="1.2.1.65" evidence="6"/>
<evidence type="ECO:0000313" key="11">
    <source>
        <dbReference type="EMBL" id="TDD83457.1"/>
    </source>
</evidence>
<dbReference type="InterPro" id="IPR016163">
    <property type="entry name" value="Ald_DH_C"/>
</dbReference>
<dbReference type="Gene3D" id="3.40.309.10">
    <property type="entry name" value="Aldehyde Dehydrogenase, Chain A, domain 2"/>
    <property type="match status" value="1"/>
</dbReference>
<dbReference type="InterPro" id="IPR016161">
    <property type="entry name" value="Ald_DH/histidinol_DH"/>
</dbReference>
<evidence type="ECO:0000256" key="7">
    <source>
        <dbReference type="ARBA" id="ARBA00070319"/>
    </source>
</evidence>
<dbReference type="SUPFAM" id="SSF53720">
    <property type="entry name" value="ALDH-like"/>
    <property type="match status" value="1"/>
</dbReference>
<keyword evidence="2" id="KW-0058">Aromatic hydrocarbons catabolism</keyword>
<accession>A0A4V2YW00</accession>
<feature type="active site" evidence="8">
    <location>
        <position position="242"/>
    </location>
</feature>
<dbReference type="FunFam" id="3.40.309.10:FF:000010">
    <property type="entry name" value="Gamma-aminobutyraldehyde dehydrogenase"/>
    <property type="match status" value="1"/>
</dbReference>
<evidence type="ECO:0000256" key="3">
    <source>
        <dbReference type="ARBA" id="ARBA00023002"/>
    </source>
</evidence>
<evidence type="ECO:0000256" key="5">
    <source>
        <dbReference type="ARBA" id="ARBA00050596"/>
    </source>
</evidence>
<comment type="pathway">
    <text evidence="4">Aromatic compound metabolism; naphthalene degradation.</text>
</comment>
<protein>
    <recommendedName>
        <fullName evidence="7">Salicylaldehyde dehydrogenase</fullName>
        <ecNumber evidence="6">1.2.1.65</ecNumber>
    </recommendedName>
</protein>
<comment type="caution">
    <text evidence="11">The sequence shown here is derived from an EMBL/GenBank/DDBJ whole genome shotgun (WGS) entry which is preliminary data.</text>
</comment>
<dbReference type="InterPro" id="IPR015590">
    <property type="entry name" value="Aldehyde_DH_dom"/>
</dbReference>
<organism evidence="11 12">
    <name type="scientific">Saccharopolyspora karakumensis</name>
    <dbReference type="NCBI Taxonomy" id="2530386"/>
    <lineage>
        <taxon>Bacteria</taxon>
        <taxon>Bacillati</taxon>
        <taxon>Actinomycetota</taxon>
        <taxon>Actinomycetes</taxon>
        <taxon>Pseudonocardiales</taxon>
        <taxon>Pseudonocardiaceae</taxon>
        <taxon>Saccharopolyspora</taxon>
    </lineage>
</organism>
<evidence type="ECO:0000256" key="6">
    <source>
        <dbReference type="ARBA" id="ARBA00066992"/>
    </source>
</evidence>
<dbReference type="RefSeq" id="WP_132685657.1">
    <property type="nucleotide sequence ID" value="NZ_SMLA01000053.1"/>
</dbReference>
<gene>
    <name evidence="11" type="ORF">E1202_25430</name>
</gene>
<dbReference type="Gene3D" id="3.40.605.10">
    <property type="entry name" value="Aldehyde Dehydrogenase, Chain A, domain 1"/>
    <property type="match status" value="1"/>
</dbReference>
<dbReference type="Proteomes" id="UP000294723">
    <property type="component" value="Unassembled WGS sequence"/>
</dbReference>
<dbReference type="PANTHER" id="PTHR11699">
    <property type="entry name" value="ALDEHYDE DEHYDROGENASE-RELATED"/>
    <property type="match status" value="1"/>
</dbReference>
<evidence type="ECO:0000256" key="2">
    <source>
        <dbReference type="ARBA" id="ARBA00022797"/>
    </source>
</evidence>
<dbReference type="InterPro" id="IPR029510">
    <property type="entry name" value="Ald_DH_CS_GLU"/>
</dbReference>
<dbReference type="GO" id="GO:0018485">
    <property type="term" value="F:salicylaldehyde dehydrogenase (NAD+) activity"/>
    <property type="evidence" value="ECO:0007669"/>
    <property type="project" value="UniProtKB-EC"/>
</dbReference>
<dbReference type="Pfam" id="PF00171">
    <property type="entry name" value="Aldedh"/>
    <property type="match status" value="1"/>
</dbReference>
<evidence type="ECO:0000313" key="12">
    <source>
        <dbReference type="Proteomes" id="UP000294723"/>
    </source>
</evidence>
<dbReference type="InterPro" id="IPR016162">
    <property type="entry name" value="Ald_DH_N"/>
</dbReference>
<comment type="similarity">
    <text evidence="1 9">Belongs to the aldehyde dehydrogenase family.</text>
</comment>
<proteinExistence type="inferred from homology"/>
<evidence type="ECO:0000256" key="1">
    <source>
        <dbReference type="ARBA" id="ARBA00009986"/>
    </source>
</evidence>
<feature type="domain" description="Aldehyde dehydrogenase" evidence="10">
    <location>
        <begin position="16"/>
        <end position="465"/>
    </location>
</feature>
<dbReference type="PROSITE" id="PS00687">
    <property type="entry name" value="ALDEHYDE_DEHYDR_GLU"/>
    <property type="match status" value="1"/>
</dbReference>
<sequence length="519" mass="54151">MTSPASSTSTSTVTSSEVLRVINPADGTLLQEVPSSVGVDDAVAAATAALPTWGGLTPQARGQYVEALADLIEKHGTELFTLESRNVGKPISAALEEIEPTADALRYSAGAARNPHGPAAGEYAPGSLSYLRREPVGVVGLICPWNFPLLEGIFKLAPALAAGNTVVLKPSELTPLTTLRFAELAAEVLPPGVLNIVVGDGRIGAELVAHPGVGLVSLTGDTSTGVKVAAGASTRLKRVHLELGGKAPALVCADADLDAAVDALVGAGFSNTGQDCTAACRVIVSDRIADAFVEAYVKRTTELIVGDPADAATTMGPLVSEKQLQRVTDMVQRAREDGAAVLRGGERLDRPGWFYAPTVLTNVAQDSEIVQREVFGPVVTIQRAATDDDLLRMGNDVDYGLAASVWTRDLERAHHLANSLQFGTAWVNQHQVTVPEMPFGGFGMSGYGKTLSAMSIEDFTQTKHVMIRPPIIIAPTAGSTTTCSAVTTDNCHALAAASRGRPAPPARLPKCCGRPATAR</sequence>
<dbReference type="FunFam" id="3.40.605.10:FF:000007">
    <property type="entry name" value="NAD/NADP-dependent betaine aldehyde dehydrogenase"/>
    <property type="match status" value="1"/>
</dbReference>
<dbReference type="EMBL" id="SMLA01000053">
    <property type="protein sequence ID" value="TDD83457.1"/>
    <property type="molecule type" value="Genomic_DNA"/>
</dbReference>
<dbReference type="AlphaFoldDB" id="A0A4V2YW00"/>
<evidence type="ECO:0000256" key="8">
    <source>
        <dbReference type="PROSITE-ProRule" id="PRU10007"/>
    </source>
</evidence>
<name>A0A4V2YW00_9PSEU</name>
<evidence type="ECO:0000256" key="9">
    <source>
        <dbReference type="RuleBase" id="RU003345"/>
    </source>
</evidence>
<keyword evidence="3 9" id="KW-0560">Oxidoreductase</keyword>
<comment type="catalytic activity">
    <reaction evidence="5">
        <text>salicylaldehyde + NAD(+) + H2O = salicylate + NADH + 2 H(+)</text>
        <dbReference type="Rhea" id="RHEA:18537"/>
        <dbReference type="ChEBI" id="CHEBI:15377"/>
        <dbReference type="ChEBI" id="CHEBI:15378"/>
        <dbReference type="ChEBI" id="CHEBI:16008"/>
        <dbReference type="ChEBI" id="CHEBI:30762"/>
        <dbReference type="ChEBI" id="CHEBI:57540"/>
        <dbReference type="ChEBI" id="CHEBI:57945"/>
        <dbReference type="EC" id="1.2.1.65"/>
    </reaction>
</comment>